<accession>A0AAX2M770</accession>
<evidence type="ECO:0008006" key="4">
    <source>
        <dbReference type="Google" id="ProtNLM"/>
    </source>
</evidence>
<dbReference type="AlphaFoldDB" id="A0AAX2M770"/>
<evidence type="ECO:0000313" key="2">
    <source>
        <dbReference type="EMBL" id="SUX32096.1"/>
    </source>
</evidence>
<keyword evidence="1" id="KW-1133">Transmembrane helix</keyword>
<organism evidence="2 3">
    <name type="scientific">Chromobacterium violaceum</name>
    <dbReference type="NCBI Taxonomy" id="536"/>
    <lineage>
        <taxon>Bacteria</taxon>
        <taxon>Pseudomonadati</taxon>
        <taxon>Pseudomonadota</taxon>
        <taxon>Betaproteobacteria</taxon>
        <taxon>Neisseriales</taxon>
        <taxon>Chromobacteriaceae</taxon>
        <taxon>Chromobacterium</taxon>
    </lineage>
</organism>
<dbReference type="EMBL" id="UIGR01000001">
    <property type="protein sequence ID" value="SUX32096.1"/>
    <property type="molecule type" value="Genomic_DNA"/>
</dbReference>
<comment type="caution">
    <text evidence="2">The sequence shown here is derived from an EMBL/GenBank/DDBJ whole genome shotgun (WGS) entry which is preliminary data.</text>
</comment>
<gene>
    <name evidence="2" type="ORF">NCTC8684_01169</name>
</gene>
<keyword evidence="1" id="KW-0472">Membrane</keyword>
<proteinExistence type="predicted"/>
<dbReference type="Proteomes" id="UP000254029">
    <property type="component" value="Unassembled WGS sequence"/>
</dbReference>
<evidence type="ECO:0000313" key="3">
    <source>
        <dbReference type="Proteomes" id="UP000254029"/>
    </source>
</evidence>
<reference evidence="2 3" key="1">
    <citation type="submission" date="2018-06" db="EMBL/GenBank/DDBJ databases">
        <authorList>
            <consortium name="Pathogen Informatics"/>
            <person name="Doyle S."/>
        </authorList>
    </citation>
    <scope>NUCLEOTIDE SEQUENCE [LARGE SCALE GENOMIC DNA]</scope>
    <source>
        <strain evidence="2 3">NCTC8684</strain>
    </source>
</reference>
<feature type="transmembrane region" description="Helical" evidence="1">
    <location>
        <begin position="39"/>
        <end position="63"/>
    </location>
</feature>
<name>A0AAX2M770_CHRVL</name>
<evidence type="ECO:0000256" key="1">
    <source>
        <dbReference type="SAM" id="Phobius"/>
    </source>
</evidence>
<sequence length="76" mass="8634">MEFLKHFVKIMDNLVLAVLAGTIAPVVKSMIEDKPVPDDWGVFVMCAFLFYLLVEALGLWLLYNFIDFPRKAKGGK</sequence>
<dbReference type="RefSeq" id="WP_043615917.1">
    <property type="nucleotide sequence ID" value="NZ_JBHMEH010000026.1"/>
</dbReference>
<protein>
    <recommendedName>
        <fullName evidence="4">Holin</fullName>
    </recommendedName>
</protein>
<keyword evidence="1" id="KW-0812">Transmembrane</keyword>